<accession>A0ACC1RLF0</accession>
<dbReference type="EMBL" id="JANRMS010002528">
    <property type="protein sequence ID" value="KAJ3522064.1"/>
    <property type="molecule type" value="Genomic_DNA"/>
</dbReference>
<sequence length="446" mass="50618">MILDALSDNRFRYGWPTYCIVADYAARDFKEYKPWWVNGKLLPSDDIFVMTRAKAQAEDMISRFELLDNKDSVVAKELVSTDGWTVLRAPEINTENYKELSSALTCVGGNACTVAQLQRISDWFAAWIRRDTEIRNGKLSKMLSGWETAFAVKYKKRIETIKAAANLVQTRLKTVSAKVAATQKKVCVNNACKGKTAAANLSKISAALQATKNLADIVAAAQKAQDRRQSIQENYLGKIQETYNLEPEVLAPSFILDLFAAKKMDTVRDIMWGFGTVTEGLSKYAADIKNNLSPLILLTKHEARGRAVLSQITSILASQWKNNKELSKTASSRQVRDGFIQIQSAINSELRDPVVHLIRAINAFNKDFLEFPLRSGKLEVAWGASSVSRWVNMEFDYPCREDREKTYTVGEYRKDVSYPVFTPCYFTPQKVDLIREWMPYLKYRFV</sequence>
<dbReference type="Proteomes" id="UP001148629">
    <property type="component" value="Unassembled WGS sequence"/>
</dbReference>
<evidence type="ECO:0000313" key="1">
    <source>
        <dbReference type="EMBL" id="KAJ3522064.1"/>
    </source>
</evidence>
<keyword evidence="2" id="KW-1185">Reference proteome</keyword>
<organism evidence="1 2">
    <name type="scientific">Fusarium decemcellulare</name>
    <dbReference type="NCBI Taxonomy" id="57161"/>
    <lineage>
        <taxon>Eukaryota</taxon>
        <taxon>Fungi</taxon>
        <taxon>Dikarya</taxon>
        <taxon>Ascomycota</taxon>
        <taxon>Pezizomycotina</taxon>
        <taxon>Sordariomycetes</taxon>
        <taxon>Hypocreomycetidae</taxon>
        <taxon>Hypocreales</taxon>
        <taxon>Nectriaceae</taxon>
        <taxon>Fusarium</taxon>
        <taxon>Fusarium decemcellulare species complex</taxon>
    </lineage>
</organism>
<evidence type="ECO:0000313" key="2">
    <source>
        <dbReference type="Proteomes" id="UP001148629"/>
    </source>
</evidence>
<proteinExistence type="predicted"/>
<reference evidence="1" key="1">
    <citation type="submission" date="2022-08" db="EMBL/GenBank/DDBJ databases">
        <title>Genome Sequence of Fusarium decemcellulare.</title>
        <authorList>
            <person name="Buettner E."/>
        </authorList>
    </citation>
    <scope>NUCLEOTIDE SEQUENCE</scope>
    <source>
        <strain evidence="1">Babe19</strain>
    </source>
</reference>
<name>A0ACC1RLF0_9HYPO</name>
<protein>
    <submittedName>
        <fullName evidence="1">Uncharacterized protein</fullName>
    </submittedName>
</protein>
<comment type="caution">
    <text evidence="1">The sequence shown here is derived from an EMBL/GenBank/DDBJ whole genome shotgun (WGS) entry which is preliminary data.</text>
</comment>
<gene>
    <name evidence="1" type="ORF">NM208_g13019</name>
</gene>